<dbReference type="EMBL" id="CP065728">
    <property type="protein sequence ID" value="QPT44531.1"/>
    <property type="molecule type" value="Genomic_DNA"/>
</dbReference>
<reference evidence="1 3" key="1">
    <citation type="submission" date="2016-05" db="EMBL/GenBank/DDBJ databases">
        <title>Draft genome sequence of Moraxella nonliquefaciens CCUG 348T.</title>
        <authorList>
            <person name="Salva-Serra F."/>
            <person name="Engstrom-Jakobsson H."/>
            <person name="Thorell K."/>
            <person name="Gonzales-Siles L."/>
            <person name="Karlsson R."/>
            <person name="Boulund F."/>
            <person name="Engstrand L."/>
            <person name="Kristiansson E."/>
            <person name="Moore E."/>
        </authorList>
    </citation>
    <scope>NUCLEOTIDE SEQUENCE [LARGE SCALE GENOMIC DNA]</scope>
    <source>
        <strain evidence="1 3">CCUG 348</strain>
    </source>
</reference>
<name>A0A1B8QT89_MORNO</name>
<sequence length="86" mass="10223">MTEIHNYLQVTEEDLPCLCKVSNVSENYLREFGEVHLVVDIITEPYFTDTYPHTESYGEIAEKYKHLYIKRAVTDNNRLYDYAIKE</sequence>
<dbReference type="EMBL" id="LXTW01000001">
    <property type="protein sequence ID" value="OBX88410.1"/>
    <property type="molecule type" value="Genomic_DNA"/>
</dbReference>
<dbReference type="Proteomes" id="UP000594834">
    <property type="component" value="Chromosome"/>
</dbReference>
<keyword evidence="4" id="KW-1185">Reference proteome</keyword>
<accession>A0A1B8QT89</accession>
<dbReference type="Proteomes" id="UP000092575">
    <property type="component" value="Unassembled WGS sequence"/>
</dbReference>
<dbReference type="STRING" id="478.A7456_00685"/>
<dbReference type="AlphaFoldDB" id="A0A1B8QT89"/>
<evidence type="ECO:0000313" key="4">
    <source>
        <dbReference type="Proteomes" id="UP000594834"/>
    </source>
</evidence>
<evidence type="ECO:0000313" key="2">
    <source>
        <dbReference type="EMBL" id="QPT44531.1"/>
    </source>
</evidence>
<dbReference type="RefSeq" id="WP_067006516.1">
    <property type="nucleotide sequence ID" value="NZ_CP065728.1"/>
</dbReference>
<organism evidence="1 3">
    <name type="scientific">Moraxella nonliquefaciens</name>
    <dbReference type="NCBI Taxonomy" id="478"/>
    <lineage>
        <taxon>Bacteria</taxon>
        <taxon>Pseudomonadati</taxon>
        <taxon>Pseudomonadota</taxon>
        <taxon>Gammaproteobacteria</taxon>
        <taxon>Moraxellales</taxon>
        <taxon>Moraxellaceae</taxon>
        <taxon>Moraxella</taxon>
    </lineage>
</organism>
<reference evidence="2 4" key="2">
    <citation type="submission" date="2020-12" db="EMBL/GenBank/DDBJ databases">
        <title>FDA dAtabase for Regulatory Grade micrObial Sequences (FDA-ARGOS): Supporting development and validation of Infectious Disease Dx tests.</title>
        <authorList>
            <person name="Sproer C."/>
            <person name="Gronow S."/>
            <person name="Severitt S."/>
            <person name="Schroder I."/>
            <person name="Tallon L."/>
            <person name="Sadzewicz L."/>
            <person name="Zhao X."/>
            <person name="Boylan J."/>
            <person name="Ott S."/>
            <person name="Bowen H."/>
            <person name="Vavikolanu K."/>
            <person name="Mehta A."/>
            <person name="Aluvathingal J."/>
            <person name="Nadendla S."/>
            <person name="Lowell S."/>
            <person name="Myers T."/>
            <person name="Yan Y."/>
            <person name="Sichtig H."/>
        </authorList>
    </citation>
    <scope>NUCLEOTIDE SEQUENCE [LARGE SCALE GENOMIC DNA]</scope>
    <source>
        <strain evidence="2 4">FDAARGOS_869</strain>
    </source>
</reference>
<evidence type="ECO:0000313" key="3">
    <source>
        <dbReference type="Proteomes" id="UP000092575"/>
    </source>
</evidence>
<proteinExistence type="predicted"/>
<evidence type="ECO:0000313" key="1">
    <source>
        <dbReference type="EMBL" id="OBX88410.1"/>
    </source>
</evidence>
<protein>
    <submittedName>
        <fullName evidence="1">Uncharacterized protein</fullName>
    </submittedName>
</protein>
<gene>
    <name evidence="1" type="ORF">A7456_00685</name>
    <name evidence="2" type="ORF">I6G26_10955</name>
</gene>